<evidence type="ECO:0008006" key="4">
    <source>
        <dbReference type="Google" id="ProtNLM"/>
    </source>
</evidence>
<evidence type="ECO:0000256" key="1">
    <source>
        <dbReference type="SAM" id="MobiDB-lite"/>
    </source>
</evidence>
<evidence type="ECO:0000313" key="3">
    <source>
        <dbReference type="Proteomes" id="UP000759537"/>
    </source>
</evidence>
<sequence>MKSSILSINRIGGRHQRSGSTLSLFRVPSNANNAAVTLPVEIIHTIFIFCAGYPDEPAGAAADPNMVTVVRCPRYPPDWVAISYVCQRWRAVALDFKKLWSTITPNLSPKWIFACLERSGYAPRRVNIDVGPPPPPPPKKPPPKKRRFGGSSAAAAKKRRTVRKPPPLMALPGDVIEEVFSHAGRIEDLHLEGDTADVVRTLAALGGGSMSLSSLSGVSVGMWDESKYPHFESGDEDEREDASLVLADTLFGGSAPRLRRLHFRSGLHITFPSWVLGGVTEFAISCSFCAKRLFSALGQMPQLEVLKVSPIRRYWLLPHSDGVTVPVTPKHLSLLVIEDTFLELLIALLGCLLVPANVRRHLKVKLDGSKTDTYLWGRFSSLMPEIIAGSPDPVHGIHFRREPSSTNIRLRVSPTEPAAGDHRDTSSSSWPPLDDPFSLEIHCADRNCLYGLHTSYSVSFFHRLQELCVSLGGPSVQELFVEYGTEPNSRRRPSIPHRCWRTLFAGLSSLKTLRFGDGAAEILVSASLGGAAAAVVPTSTAGTAANGSGAAAVGRGFLSGSLQRVTVSRCTFSTRILWHWIHYAFARPKEWDASLLRMNVLADLSVPRWKPADVEVGEDVTESLLVFLLHCRSMGAQVSELSLVESTWDEPGGLEILRRLLHILDPEWNVILETASSD</sequence>
<accession>A0A9P5JYY2</accession>
<dbReference type="Gene3D" id="1.20.1280.50">
    <property type="match status" value="1"/>
</dbReference>
<proteinExistence type="predicted"/>
<dbReference type="EMBL" id="WHVB01000023">
    <property type="protein sequence ID" value="KAF8471426.1"/>
    <property type="molecule type" value="Genomic_DNA"/>
</dbReference>
<comment type="caution">
    <text evidence="2">The sequence shown here is derived from an EMBL/GenBank/DDBJ whole genome shotgun (WGS) entry which is preliminary data.</text>
</comment>
<feature type="region of interest" description="Disordered" evidence="1">
    <location>
        <begin position="412"/>
        <end position="431"/>
    </location>
</feature>
<protein>
    <recommendedName>
        <fullName evidence="4">F-box domain-containing protein</fullName>
    </recommendedName>
</protein>
<feature type="compositionally biased region" description="Pro residues" evidence="1">
    <location>
        <begin position="131"/>
        <end position="140"/>
    </location>
</feature>
<dbReference type="AlphaFoldDB" id="A0A9P5JYY2"/>
<organism evidence="2 3">
    <name type="scientific">Russula ochroleuca</name>
    <dbReference type="NCBI Taxonomy" id="152965"/>
    <lineage>
        <taxon>Eukaryota</taxon>
        <taxon>Fungi</taxon>
        <taxon>Dikarya</taxon>
        <taxon>Basidiomycota</taxon>
        <taxon>Agaricomycotina</taxon>
        <taxon>Agaricomycetes</taxon>
        <taxon>Russulales</taxon>
        <taxon>Russulaceae</taxon>
        <taxon>Russula</taxon>
    </lineage>
</organism>
<dbReference type="OrthoDB" id="2884925at2759"/>
<feature type="region of interest" description="Disordered" evidence="1">
    <location>
        <begin position="126"/>
        <end position="167"/>
    </location>
</feature>
<reference evidence="2" key="1">
    <citation type="submission" date="2019-10" db="EMBL/GenBank/DDBJ databases">
        <authorList>
            <consortium name="DOE Joint Genome Institute"/>
            <person name="Kuo A."/>
            <person name="Miyauchi S."/>
            <person name="Kiss E."/>
            <person name="Drula E."/>
            <person name="Kohler A."/>
            <person name="Sanchez-Garcia M."/>
            <person name="Andreopoulos B."/>
            <person name="Barry K.W."/>
            <person name="Bonito G."/>
            <person name="Buee M."/>
            <person name="Carver A."/>
            <person name="Chen C."/>
            <person name="Cichocki N."/>
            <person name="Clum A."/>
            <person name="Culley D."/>
            <person name="Crous P.W."/>
            <person name="Fauchery L."/>
            <person name="Girlanda M."/>
            <person name="Hayes R."/>
            <person name="Keri Z."/>
            <person name="LaButti K."/>
            <person name="Lipzen A."/>
            <person name="Lombard V."/>
            <person name="Magnuson J."/>
            <person name="Maillard F."/>
            <person name="Morin E."/>
            <person name="Murat C."/>
            <person name="Nolan M."/>
            <person name="Ohm R."/>
            <person name="Pangilinan J."/>
            <person name="Pereira M."/>
            <person name="Perotto S."/>
            <person name="Peter M."/>
            <person name="Riley R."/>
            <person name="Sitrit Y."/>
            <person name="Stielow B."/>
            <person name="Szollosi G."/>
            <person name="Zifcakova L."/>
            <person name="Stursova M."/>
            <person name="Spatafora J.W."/>
            <person name="Tedersoo L."/>
            <person name="Vaario L.-M."/>
            <person name="Yamada A."/>
            <person name="Yan M."/>
            <person name="Wang P."/>
            <person name="Xu J."/>
            <person name="Bruns T."/>
            <person name="Baldrian P."/>
            <person name="Vilgalys R."/>
            <person name="Henrissat B."/>
            <person name="Grigoriev I.V."/>
            <person name="Hibbett D."/>
            <person name="Nagy L.G."/>
            <person name="Martin F.M."/>
        </authorList>
    </citation>
    <scope>NUCLEOTIDE SEQUENCE</scope>
    <source>
        <strain evidence="2">Prilba</strain>
    </source>
</reference>
<evidence type="ECO:0000313" key="2">
    <source>
        <dbReference type="EMBL" id="KAF8471426.1"/>
    </source>
</evidence>
<keyword evidence="3" id="KW-1185">Reference proteome</keyword>
<gene>
    <name evidence="2" type="ORF">DFH94DRAFT_769452</name>
</gene>
<reference evidence="2" key="2">
    <citation type="journal article" date="2020" name="Nat. Commun.">
        <title>Large-scale genome sequencing of mycorrhizal fungi provides insights into the early evolution of symbiotic traits.</title>
        <authorList>
            <person name="Miyauchi S."/>
            <person name="Kiss E."/>
            <person name="Kuo A."/>
            <person name="Drula E."/>
            <person name="Kohler A."/>
            <person name="Sanchez-Garcia M."/>
            <person name="Morin E."/>
            <person name="Andreopoulos B."/>
            <person name="Barry K.W."/>
            <person name="Bonito G."/>
            <person name="Buee M."/>
            <person name="Carver A."/>
            <person name="Chen C."/>
            <person name="Cichocki N."/>
            <person name="Clum A."/>
            <person name="Culley D."/>
            <person name="Crous P.W."/>
            <person name="Fauchery L."/>
            <person name="Girlanda M."/>
            <person name="Hayes R.D."/>
            <person name="Keri Z."/>
            <person name="LaButti K."/>
            <person name="Lipzen A."/>
            <person name="Lombard V."/>
            <person name="Magnuson J."/>
            <person name="Maillard F."/>
            <person name="Murat C."/>
            <person name="Nolan M."/>
            <person name="Ohm R.A."/>
            <person name="Pangilinan J."/>
            <person name="Pereira M.F."/>
            <person name="Perotto S."/>
            <person name="Peter M."/>
            <person name="Pfister S."/>
            <person name="Riley R."/>
            <person name="Sitrit Y."/>
            <person name="Stielow J.B."/>
            <person name="Szollosi G."/>
            <person name="Zifcakova L."/>
            <person name="Stursova M."/>
            <person name="Spatafora J.W."/>
            <person name="Tedersoo L."/>
            <person name="Vaario L.M."/>
            <person name="Yamada A."/>
            <person name="Yan M."/>
            <person name="Wang P."/>
            <person name="Xu J."/>
            <person name="Bruns T."/>
            <person name="Baldrian P."/>
            <person name="Vilgalys R."/>
            <person name="Dunand C."/>
            <person name="Henrissat B."/>
            <person name="Grigoriev I.V."/>
            <person name="Hibbett D."/>
            <person name="Nagy L.G."/>
            <person name="Martin F.M."/>
        </authorList>
    </citation>
    <scope>NUCLEOTIDE SEQUENCE</scope>
    <source>
        <strain evidence="2">Prilba</strain>
    </source>
</reference>
<dbReference type="Proteomes" id="UP000759537">
    <property type="component" value="Unassembled WGS sequence"/>
</dbReference>
<name>A0A9P5JYY2_9AGAM</name>